<proteinExistence type="predicted"/>
<name>A0ABT4QIF4_9BACL</name>
<protein>
    <submittedName>
        <fullName evidence="4">Helix-turn-helix transcriptional regulator</fullName>
    </submittedName>
</protein>
<dbReference type="Pfam" id="PF01381">
    <property type="entry name" value="HTH_3"/>
    <property type="match status" value="1"/>
</dbReference>
<keyword evidence="5" id="KW-1185">Reference proteome</keyword>
<dbReference type="Proteomes" id="UP001527882">
    <property type="component" value="Unassembled WGS sequence"/>
</dbReference>
<accession>A0ABT4QIF4</accession>
<feature type="domain" description="Sin" evidence="3">
    <location>
        <begin position="64"/>
        <end position="102"/>
    </location>
</feature>
<dbReference type="RefSeq" id="WP_269884997.1">
    <property type="nucleotide sequence ID" value="NZ_JAQAGZ010000024.1"/>
</dbReference>
<sequence length="115" mass="12902">MIGSQIQRLRQQKRMSLTELAARAGVAKSYLSSIERDLQSNPSIQFLRKLAPVLGVNVQSLILQEQTDKPDPLDTEWVQIIQELSALGINKDSLRSMLTQLKTTEAIAFDHTAVR</sequence>
<dbReference type="InterPro" id="IPR010982">
    <property type="entry name" value="Lambda_DNA-bd_dom_sf"/>
</dbReference>
<dbReference type="InterPro" id="IPR001387">
    <property type="entry name" value="Cro/C1-type_HTH"/>
</dbReference>
<comment type="caution">
    <text evidence="4">The sequence shown here is derived from an EMBL/GenBank/DDBJ whole genome shotgun (WGS) entry which is preliminary data.</text>
</comment>
<dbReference type="PANTHER" id="PTHR46797">
    <property type="entry name" value="HTH-TYPE TRANSCRIPTIONAL REGULATOR"/>
    <property type="match status" value="1"/>
</dbReference>
<dbReference type="SMART" id="SM00530">
    <property type="entry name" value="HTH_XRE"/>
    <property type="match status" value="1"/>
</dbReference>
<dbReference type="PROSITE" id="PS50943">
    <property type="entry name" value="HTH_CROC1"/>
    <property type="match status" value="1"/>
</dbReference>
<evidence type="ECO:0000259" key="2">
    <source>
        <dbReference type="PROSITE" id="PS50943"/>
    </source>
</evidence>
<organism evidence="4 5">
    <name type="scientific">Paenibacillus gyeongsangnamensis</name>
    <dbReference type="NCBI Taxonomy" id="3388067"/>
    <lineage>
        <taxon>Bacteria</taxon>
        <taxon>Bacillati</taxon>
        <taxon>Bacillota</taxon>
        <taxon>Bacilli</taxon>
        <taxon>Bacillales</taxon>
        <taxon>Paenibacillaceae</taxon>
        <taxon>Paenibacillus</taxon>
    </lineage>
</organism>
<reference evidence="4 5" key="1">
    <citation type="submission" date="2022-12" db="EMBL/GenBank/DDBJ databases">
        <title>Draft genome sequence of Paenibacillus sp. dW9.</title>
        <authorList>
            <person name="Choi E.-W."/>
            <person name="Kim D.-U."/>
        </authorList>
    </citation>
    <scope>NUCLEOTIDE SEQUENCE [LARGE SCALE GENOMIC DNA]</scope>
    <source>
        <strain evidence="5">dW9</strain>
    </source>
</reference>
<dbReference type="CDD" id="cd00093">
    <property type="entry name" value="HTH_XRE"/>
    <property type="match status" value="1"/>
</dbReference>
<evidence type="ECO:0000313" key="5">
    <source>
        <dbReference type="Proteomes" id="UP001527882"/>
    </source>
</evidence>
<dbReference type="PROSITE" id="PS51500">
    <property type="entry name" value="SIN"/>
    <property type="match status" value="1"/>
</dbReference>
<dbReference type="SUPFAM" id="SSF47413">
    <property type="entry name" value="lambda repressor-like DNA-binding domains"/>
    <property type="match status" value="1"/>
</dbReference>
<evidence type="ECO:0000259" key="3">
    <source>
        <dbReference type="PROSITE" id="PS51500"/>
    </source>
</evidence>
<dbReference type="EMBL" id="JAQAGZ010000024">
    <property type="protein sequence ID" value="MCZ8516460.1"/>
    <property type="molecule type" value="Genomic_DNA"/>
</dbReference>
<evidence type="ECO:0000313" key="4">
    <source>
        <dbReference type="EMBL" id="MCZ8516460.1"/>
    </source>
</evidence>
<evidence type="ECO:0000256" key="1">
    <source>
        <dbReference type="ARBA" id="ARBA00023125"/>
    </source>
</evidence>
<dbReference type="InterPro" id="IPR010981">
    <property type="entry name" value="SinR/SinI_dimer_dom"/>
</dbReference>
<dbReference type="PANTHER" id="PTHR46797:SF13">
    <property type="entry name" value="HTH-TYPE TRANSCRIPTIONAL REGULATOR SINR"/>
    <property type="match status" value="1"/>
</dbReference>
<dbReference type="Gene3D" id="1.10.260.40">
    <property type="entry name" value="lambda repressor-like DNA-binding domains"/>
    <property type="match status" value="1"/>
</dbReference>
<dbReference type="InterPro" id="IPR050807">
    <property type="entry name" value="TransReg_Diox_bact_type"/>
</dbReference>
<feature type="domain" description="HTH cro/C1-type" evidence="2">
    <location>
        <begin position="6"/>
        <end position="61"/>
    </location>
</feature>
<keyword evidence="1" id="KW-0238">DNA-binding</keyword>
<gene>
    <name evidence="4" type="ORF">O9H85_29555</name>
</gene>